<comment type="caution">
    <text evidence="2">The sequence shown here is derived from an EMBL/GenBank/DDBJ whole genome shotgun (WGS) entry which is preliminary data.</text>
</comment>
<keyword evidence="1" id="KW-0812">Transmembrane</keyword>
<gene>
    <name evidence="2" type="ORF">EV140_1421</name>
</gene>
<evidence type="ECO:0000313" key="3">
    <source>
        <dbReference type="Proteomes" id="UP000292408"/>
    </source>
</evidence>
<proteinExistence type="predicted"/>
<keyword evidence="1" id="KW-0472">Membrane</keyword>
<sequence length="29" mass="3065">MKASTLWIFAIIAVLVFAGAFLLGGAINR</sequence>
<keyword evidence="3" id="KW-1185">Reference proteome</keyword>
<dbReference type="EMBL" id="SGXT01000014">
    <property type="protein sequence ID" value="RZT60896.1"/>
    <property type="molecule type" value="Genomic_DNA"/>
</dbReference>
<reference evidence="2 3" key="1">
    <citation type="journal article" date="2015" name="Stand. Genomic Sci.">
        <title>Genomic Encyclopedia of Bacterial and Archaeal Type Strains, Phase III: the genomes of soil and plant-associated and newly described type strains.</title>
        <authorList>
            <person name="Whitman W.B."/>
            <person name="Woyke T."/>
            <person name="Klenk H.P."/>
            <person name="Zhou Y."/>
            <person name="Lilburn T.G."/>
            <person name="Beck B.J."/>
            <person name="De Vos P."/>
            <person name="Vandamme P."/>
            <person name="Eisen J.A."/>
            <person name="Garrity G."/>
            <person name="Hugenholtz P."/>
            <person name="Kyrpides N.C."/>
        </authorList>
    </citation>
    <scope>NUCLEOTIDE SEQUENCE [LARGE SCALE GENOMIC DNA]</scope>
    <source>
        <strain evidence="2 3">AC4r</strain>
    </source>
</reference>
<feature type="transmembrane region" description="Helical" evidence="1">
    <location>
        <begin position="6"/>
        <end position="27"/>
    </location>
</feature>
<dbReference type="AlphaFoldDB" id="A0A4Q7TJT6"/>
<accession>A0A4Q7TJT6</accession>
<evidence type="ECO:0000256" key="1">
    <source>
        <dbReference type="SAM" id="Phobius"/>
    </source>
</evidence>
<evidence type="ECO:0000313" key="2">
    <source>
        <dbReference type="EMBL" id="RZT60896.1"/>
    </source>
</evidence>
<name>A0A4Q7TJT6_9MICO</name>
<protein>
    <submittedName>
        <fullName evidence="2">Uncharacterized protein</fullName>
    </submittedName>
</protein>
<dbReference type="Proteomes" id="UP000292408">
    <property type="component" value="Unassembled WGS sequence"/>
</dbReference>
<keyword evidence="1" id="KW-1133">Transmembrane helix</keyword>
<organism evidence="2 3">
    <name type="scientific">Microcella alkaliphila</name>
    <dbReference type="NCBI Taxonomy" id="279828"/>
    <lineage>
        <taxon>Bacteria</taxon>
        <taxon>Bacillati</taxon>
        <taxon>Actinomycetota</taxon>
        <taxon>Actinomycetes</taxon>
        <taxon>Micrococcales</taxon>
        <taxon>Microbacteriaceae</taxon>
        <taxon>Microcella</taxon>
    </lineage>
</organism>